<evidence type="ECO:0000313" key="3">
    <source>
        <dbReference type="EMBL" id="RPB12173.1"/>
    </source>
</evidence>
<feature type="compositionally biased region" description="Polar residues" evidence="1">
    <location>
        <begin position="114"/>
        <end position="125"/>
    </location>
</feature>
<feature type="compositionally biased region" description="Pro residues" evidence="1">
    <location>
        <begin position="326"/>
        <end position="337"/>
    </location>
</feature>
<organism evidence="3 4">
    <name type="scientific">Morchella conica CCBAS932</name>
    <dbReference type="NCBI Taxonomy" id="1392247"/>
    <lineage>
        <taxon>Eukaryota</taxon>
        <taxon>Fungi</taxon>
        <taxon>Dikarya</taxon>
        <taxon>Ascomycota</taxon>
        <taxon>Pezizomycotina</taxon>
        <taxon>Pezizomycetes</taxon>
        <taxon>Pezizales</taxon>
        <taxon>Morchellaceae</taxon>
        <taxon>Morchella</taxon>
    </lineage>
</organism>
<feature type="chain" id="PRO_5018104130" evidence="2">
    <location>
        <begin position="22"/>
        <end position="750"/>
    </location>
</feature>
<evidence type="ECO:0000256" key="2">
    <source>
        <dbReference type="SAM" id="SignalP"/>
    </source>
</evidence>
<reference evidence="3 4" key="1">
    <citation type="journal article" date="2018" name="Nat. Ecol. Evol.">
        <title>Pezizomycetes genomes reveal the molecular basis of ectomycorrhizal truffle lifestyle.</title>
        <authorList>
            <person name="Murat C."/>
            <person name="Payen T."/>
            <person name="Noel B."/>
            <person name="Kuo A."/>
            <person name="Morin E."/>
            <person name="Chen J."/>
            <person name="Kohler A."/>
            <person name="Krizsan K."/>
            <person name="Balestrini R."/>
            <person name="Da Silva C."/>
            <person name="Montanini B."/>
            <person name="Hainaut M."/>
            <person name="Levati E."/>
            <person name="Barry K.W."/>
            <person name="Belfiori B."/>
            <person name="Cichocki N."/>
            <person name="Clum A."/>
            <person name="Dockter R.B."/>
            <person name="Fauchery L."/>
            <person name="Guy J."/>
            <person name="Iotti M."/>
            <person name="Le Tacon F."/>
            <person name="Lindquist E.A."/>
            <person name="Lipzen A."/>
            <person name="Malagnac F."/>
            <person name="Mello A."/>
            <person name="Molinier V."/>
            <person name="Miyauchi S."/>
            <person name="Poulain J."/>
            <person name="Riccioni C."/>
            <person name="Rubini A."/>
            <person name="Sitrit Y."/>
            <person name="Splivallo R."/>
            <person name="Traeger S."/>
            <person name="Wang M."/>
            <person name="Zifcakova L."/>
            <person name="Wipf D."/>
            <person name="Zambonelli A."/>
            <person name="Paolocci F."/>
            <person name="Nowrousian M."/>
            <person name="Ottonello S."/>
            <person name="Baldrian P."/>
            <person name="Spatafora J.W."/>
            <person name="Henrissat B."/>
            <person name="Nagy L.G."/>
            <person name="Aury J.M."/>
            <person name="Wincker P."/>
            <person name="Grigoriev I.V."/>
            <person name="Bonfante P."/>
            <person name="Martin F.M."/>
        </authorList>
    </citation>
    <scope>NUCLEOTIDE SEQUENCE [LARGE SCALE GENOMIC DNA]</scope>
    <source>
        <strain evidence="3 4">CCBAS932</strain>
    </source>
</reference>
<feature type="signal peptide" evidence="2">
    <location>
        <begin position="1"/>
        <end position="21"/>
    </location>
</feature>
<feature type="region of interest" description="Disordered" evidence="1">
    <location>
        <begin position="67"/>
        <end position="198"/>
    </location>
</feature>
<keyword evidence="4" id="KW-1185">Reference proteome</keyword>
<dbReference type="EMBL" id="ML119130">
    <property type="protein sequence ID" value="RPB12173.1"/>
    <property type="molecule type" value="Genomic_DNA"/>
</dbReference>
<feature type="compositionally biased region" description="Low complexity" evidence="1">
    <location>
        <begin position="380"/>
        <end position="393"/>
    </location>
</feature>
<evidence type="ECO:0000313" key="4">
    <source>
        <dbReference type="Proteomes" id="UP000277580"/>
    </source>
</evidence>
<protein>
    <submittedName>
        <fullName evidence="3">Uncharacterized protein</fullName>
    </submittedName>
</protein>
<gene>
    <name evidence="3" type="ORF">P167DRAFT_565330</name>
</gene>
<proteinExistence type="predicted"/>
<dbReference type="InParanoid" id="A0A3N4KNH9"/>
<dbReference type="OrthoDB" id="5431113at2759"/>
<feature type="compositionally biased region" description="Basic and acidic residues" evidence="1">
    <location>
        <begin position="245"/>
        <end position="266"/>
    </location>
</feature>
<dbReference type="AlphaFoldDB" id="A0A3N4KNH9"/>
<accession>A0A3N4KNH9</accession>
<keyword evidence="2" id="KW-0732">Signal</keyword>
<name>A0A3N4KNH9_9PEZI</name>
<sequence length="750" mass="80546">MKHDSPLALWALAGLFGTALSIPLAQTPYYASRFPQHPQNLGYGGDYPKYWQGEAYNPEVAPGYSGPASVVAPETERKEQRPSFTDTKYPAREAIKHYSGSGFPGSGPSEDSGNGQNIKITNDTPSDNDKSYTRITKGPGVGLRKKKTTGAAKATEDEAEEPEHRSGGLEDIADLATPKFDGTIPSEEQEEQDGNWGSFTFGVVSDSLVYHDPYENRHDEFERKTDALSKIERMMGNSFVGSSDVVDKRSLGKRDWPEHIQEKALKMMDSAATMQTKGQKTIDNDPQSQASLKGQEVPASEPAQNAGPKNTFPVGPNSKKAQAAQAPPPPPPPPAPAAPAERQLGSGGGGLVPPHKAGKLAKTKGQDPPALGNPTPPAPQQQEQPSQPMGRQQGNMPNQGRGKNPQRPQGRGPGAQRPRNKAQEKLRSQQEQPNLMKRQIAVPAGPGYPPGTMITRITRPPAPAPGPAAAVPAAAAAAQAQSCGPADGQCRQIYDGQVQAFPISAQEAQAQRAAPAQFATVQQVAPVQQVAQVQRVAPAPVQYIAPVPVPAPAPAPVYIQQQQQQQAAQVATIPVTREQVQQVGYNAIVHPGQVICPEGKPCPHAATVFEERERTVLKPVQKVTEVEVTREAVRAVPKLEPVEVTRYVDVEKEVQVEKVVEVCETCVEKQVEVQRPKVIEVCSECREVVGDCSCPGGEGHHESFSKSVSKGEETISYKSDEGDAYLAGPVSTPGGLEAFFRQRMPEHFDN</sequence>
<feature type="region of interest" description="Disordered" evidence="1">
    <location>
        <begin position="237"/>
        <end position="435"/>
    </location>
</feature>
<feature type="compositionally biased region" description="Polar residues" evidence="1">
    <location>
        <begin position="272"/>
        <end position="292"/>
    </location>
</feature>
<dbReference type="Proteomes" id="UP000277580">
    <property type="component" value="Unassembled WGS sequence"/>
</dbReference>
<evidence type="ECO:0000256" key="1">
    <source>
        <dbReference type="SAM" id="MobiDB-lite"/>
    </source>
</evidence>